<evidence type="ECO:0000313" key="2">
    <source>
        <dbReference type="Proteomes" id="UP000178602"/>
    </source>
</evidence>
<reference evidence="1 2" key="1">
    <citation type="journal article" date="2016" name="Nat. Commun.">
        <title>Thousands of microbial genomes shed light on interconnected biogeochemical processes in an aquifer system.</title>
        <authorList>
            <person name="Anantharaman K."/>
            <person name="Brown C.T."/>
            <person name="Hug L.A."/>
            <person name="Sharon I."/>
            <person name="Castelle C.J."/>
            <person name="Probst A.J."/>
            <person name="Thomas B.C."/>
            <person name="Singh A."/>
            <person name="Wilkins M.J."/>
            <person name="Karaoz U."/>
            <person name="Brodie E.L."/>
            <person name="Williams K.H."/>
            <person name="Hubbard S.S."/>
            <person name="Banfield J.F."/>
        </authorList>
    </citation>
    <scope>NUCLEOTIDE SEQUENCE [LARGE SCALE GENOMIC DNA]</scope>
</reference>
<sequence>MRKKSKAQNKVVNELKNQLMIQAERLGIKDDYTPAWFIEQKTLAFGKILSELYAERANLEYEMNMLGSDKRDLLIKLERLHSYIRKAESLRERYTDDLTRLIDKGYKITENGRKLSFLDKTEVKSMA</sequence>
<dbReference type="AlphaFoldDB" id="A0A1F4T516"/>
<organism evidence="1 2">
    <name type="scientific">candidate division WOR-1 bacterium RIFOXYC12_FULL_54_18</name>
    <dbReference type="NCBI Taxonomy" id="1802584"/>
    <lineage>
        <taxon>Bacteria</taxon>
        <taxon>Bacillati</taxon>
        <taxon>Saganbacteria</taxon>
    </lineage>
</organism>
<gene>
    <name evidence="1" type="ORF">A3K49_00960</name>
</gene>
<evidence type="ECO:0000313" key="1">
    <source>
        <dbReference type="EMBL" id="OGC27579.1"/>
    </source>
</evidence>
<dbReference type="Proteomes" id="UP000178602">
    <property type="component" value="Unassembled WGS sequence"/>
</dbReference>
<name>A0A1F4T516_UNCSA</name>
<proteinExistence type="predicted"/>
<dbReference type="EMBL" id="MEUG01000001">
    <property type="protein sequence ID" value="OGC27579.1"/>
    <property type="molecule type" value="Genomic_DNA"/>
</dbReference>
<comment type="caution">
    <text evidence="1">The sequence shown here is derived from an EMBL/GenBank/DDBJ whole genome shotgun (WGS) entry which is preliminary data.</text>
</comment>
<accession>A0A1F4T516</accession>
<protein>
    <submittedName>
        <fullName evidence="1">Uncharacterized protein</fullName>
    </submittedName>
</protein>